<dbReference type="Proteomes" id="UP000705379">
    <property type="component" value="Unassembled WGS sequence"/>
</dbReference>
<evidence type="ECO:0000313" key="5">
    <source>
        <dbReference type="Proteomes" id="UP000705379"/>
    </source>
</evidence>
<evidence type="ECO:0000313" key="4">
    <source>
        <dbReference type="EMBL" id="MBS8259512.1"/>
    </source>
</evidence>
<sequence>MNAPHSGPVVSETASTADSLVAGVDVGGTFTDLVLFDAGARKVRLAKTPTTLDNQASGVLNALHAADADLTAIDLIVHGTTTTTNAVLERNLCKTGLITTQGFRDVLELGRRTRPQPYGMKGEFKPVIPRDLRLEVPERFNALGDELVPLNEKALRAALKALIDAGCEALVIHFLHSYANPGHELRAGEVAAEMWPNENITLGHALLSESREFERGVTAAINASVQPLLRRYVERLADQLAGEGYRHDVLVMNGNGGMVSARRVAIEAAKTVMSGPASGVMAAAYTGRRAGIPNLLTYDMGGTSTDVALIRDAEPAVSNEIEIEYAMPIHVPMVDVRTVGAGGGSIARVTDAGLLQVGPESAGSSPGPICYGRGGTQPTISDANLLLGRMNPDKLNSVANKISLKDIEEIFADKLGQPLKVSAIEAASAVLRIANARMADAVRMVSVSLGEDPRDFALFAFGGAGPLHATAIARELGVPRVLVPSRPGITNALGCVVADLRHDFVNTVNRPLDNVDIEAIHSLFDQQSLDGRTLIEKEAVPIEEIKEIRSVDMQFIGQTHLLRVPLEHSRPTREELQRLFEEAYFNRFHVELPEIKASLVNVNTSVIGRRQEIDLSMLIDPEGRKASLEEAVTGHRQVWFDEWIETPIYWRDHLPLDAVLQGPAIVEQMDTTIVIEPGDTASQDQDGNIIITLGTATQGADA</sequence>
<evidence type="ECO:0000259" key="1">
    <source>
        <dbReference type="Pfam" id="PF01968"/>
    </source>
</evidence>
<dbReference type="InterPro" id="IPR002821">
    <property type="entry name" value="Hydantoinase_A"/>
</dbReference>
<protein>
    <submittedName>
        <fullName evidence="4">Hydantoinase/oxoprolinase family protein</fullName>
    </submittedName>
</protein>
<feature type="domain" description="Hydantoinase A/oxoprolinase" evidence="1">
    <location>
        <begin position="215"/>
        <end position="503"/>
    </location>
</feature>
<dbReference type="GO" id="GO:0017168">
    <property type="term" value="F:5-oxoprolinase (ATP-hydrolyzing) activity"/>
    <property type="evidence" value="ECO:0007669"/>
    <property type="project" value="TreeGrafter"/>
</dbReference>
<reference evidence="4" key="2">
    <citation type="journal article" date="2021" name="Microorganisms">
        <title>Bacterial Dimethylsulfoniopropionate Biosynthesis in the East China Sea.</title>
        <authorList>
            <person name="Liu J."/>
            <person name="Zhang Y."/>
            <person name="Liu J."/>
            <person name="Zhong H."/>
            <person name="Williams B.T."/>
            <person name="Zheng Y."/>
            <person name="Curson A.R.J."/>
            <person name="Sun C."/>
            <person name="Sun H."/>
            <person name="Song D."/>
            <person name="Wagner Mackenzie B."/>
            <person name="Bermejo Martinez A."/>
            <person name="Todd J.D."/>
            <person name="Zhang X.H."/>
        </authorList>
    </citation>
    <scope>NUCLEOTIDE SEQUENCE</scope>
    <source>
        <strain evidence="4">AESS21</strain>
    </source>
</reference>
<dbReference type="PANTHER" id="PTHR11365">
    <property type="entry name" value="5-OXOPROLINASE RELATED"/>
    <property type="match status" value="1"/>
</dbReference>
<feature type="domain" description="Acetophenone carboxylase-like C-terminal" evidence="3">
    <location>
        <begin position="537"/>
        <end position="685"/>
    </location>
</feature>
<dbReference type="PANTHER" id="PTHR11365:SF23">
    <property type="entry name" value="HYPOTHETICAL 5-OXOPROLINASE (EUROFUNG)-RELATED"/>
    <property type="match status" value="1"/>
</dbReference>
<dbReference type="InterPro" id="IPR049517">
    <property type="entry name" value="ACX-like_C"/>
</dbReference>
<proteinExistence type="predicted"/>
<dbReference type="RefSeq" id="WP_213215131.1">
    <property type="nucleotide sequence ID" value="NZ_QTKU01000001.1"/>
</dbReference>
<evidence type="ECO:0000259" key="3">
    <source>
        <dbReference type="Pfam" id="PF19278"/>
    </source>
</evidence>
<dbReference type="InterPro" id="IPR045079">
    <property type="entry name" value="Oxoprolinase-like"/>
</dbReference>
<dbReference type="Pfam" id="PF05378">
    <property type="entry name" value="Hydant_A_N"/>
    <property type="match status" value="1"/>
</dbReference>
<evidence type="ECO:0000259" key="2">
    <source>
        <dbReference type="Pfam" id="PF05378"/>
    </source>
</evidence>
<reference evidence="4" key="1">
    <citation type="submission" date="2018-08" db="EMBL/GenBank/DDBJ databases">
        <authorList>
            <person name="Jin W."/>
            <person name="Wang H."/>
            <person name="Yang Y."/>
            <person name="Li M."/>
            <person name="Liu J."/>
        </authorList>
    </citation>
    <scope>NUCLEOTIDE SEQUENCE</scope>
    <source>
        <strain evidence="4">AESS21</strain>
    </source>
</reference>
<organism evidence="4 5">
    <name type="scientific">Roseibium polysiphoniae</name>
    <dbReference type="NCBI Taxonomy" id="2571221"/>
    <lineage>
        <taxon>Bacteria</taxon>
        <taxon>Pseudomonadati</taxon>
        <taxon>Pseudomonadota</taxon>
        <taxon>Alphaproteobacteria</taxon>
        <taxon>Hyphomicrobiales</taxon>
        <taxon>Stappiaceae</taxon>
        <taxon>Roseibium</taxon>
    </lineage>
</organism>
<dbReference type="GO" id="GO:0006749">
    <property type="term" value="P:glutathione metabolic process"/>
    <property type="evidence" value="ECO:0007669"/>
    <property type="project" value="TreeGrafter"/>
</dbReference>
<feature type="domain" description="Hydantoinase/oxoprolinase N-terminal" evidence="2">
    <location>
        <begin position="23"/>
        <end position="194"/>
    </location>
</feature>
<accession>A0A944CBS6</accession>
<name>A0A944CBS6_9HYPH</name>
<dbReference type="InterPro" id="IPR043129">
    <property type="entry name" value="ATPase_NBD"/>
</dbReference>
<dbReference type="Pfam" id="PF01968">
    <property type="entry name" value="Hydantoinase_A"/>
    <property type="match status" value="1"/>
</dbReference>
<dbReference type="AlphaFoldDB" id="A0A944CBS6"/>
<dbReference type="GO" id="GO:0005829">
    <property type="term" value="C:cytosol"/>
    <property type="evidence" value="ECO:0007669"/>
    <property type="project" value="TreeGrafter"/>
</dbReference>
<dbReference type="EMBL" id="QTKU01000001">
    <property type="protein sequence ID" value="MBS8259512.1"/>
    <property type="molecule type" value="Genomic_DNA"/>
</dbReference>
<comment type="caution">
    <text evidence="4">The sequence shown here is derived from an EMBL/GenBank/DDBJ whole genome shotgun (WGS) entry which is preliminary data.</text>
</comment>
<gene>
    <name evidence="4" type="ORF">DYI23_04695</name>
</gene>
<dbReference type="InterPro" id="IPR008040">
    <property type="entry name" value="Hydant_A_N"/>
</dbReference>
<dbReference type="SUPFAM" id="SSF53067">
    <property type="entry name" value="Actin-like ATPase domain"/>
    <property type="match status" value="1"/>
</dbReference>
<dbReference type="Pfam" id="PF19278">
    <property type="entry name" value="Hydant_A_C"/>
    <property type="match status" value="1"/>
</dbReference>